<organism evidence="1 2">
    <name type="scientific">Ceriporiopsis subvermispora (strain B)</name>
    <name type="common">White-rot fungus</name>
    <name type="synonym">Gelatoporia subvermispora</name>
    <dbReference type="NCBI Taxonomy" id="914234"/>
    <lineage>
        <taxon>Eukaryota</taxon>
        <taxon>Fungi</taxon>
        <taxon>Dikarya</taxon>
        <taxon>Basidiomycota</taxon>
        <taxon>Agaricomycotina</taxon>
        <taxon>Agaricomycetes</taxon>
        <taxon>Polyporales</taxon>
        <taxon>Gelatoporiaceae</taxon>
        <taxon>Gelatoporia</taxon>
    </lineage>
</organism>
<name>M2PG71_CERS8</name>
<sequence>MPPPKKSTPEQLEFLISLVPLFRQYQQKKMPRLFFPLAETQWFDRWPEWKQLFDSNVMPVLTEAETKEYQTAISERKQRLKDWFNNYKGDLGRKTMRTKPLSAWLVNMVQPVVHAYVQSRLETGETIESYLSIVKRLTRECFENETDEIKNEIEAMREIERSALAMVLEDEEQEQSNTLESYKRSLDDFPAVVSQLIAELHRQTGWCITIMAGGPDPSDGGAICVMSGHARVGESGHNYTKADPNFSSMSINLFIRFVKSVFPKEICITRALGYVPPPSAALSDSSQLGNKVLTGPADLDTTTAEHMSSADIMCVQSARGSGTTSAATVPDSTTEVVPSSDSLSIIDVAPATSDHVLYGPFAMSQEVHPIGTFSSARTGSDTSVHVPDTTVDSPLAALALANLDPPSFDVNNALVPPLFSSAPGIQPLNFFGMADISAFTSAHSANTFSFTFSDPSFSNQSSISAAADFANTTPASSAGSLFDLELGSISDTALLSDVDSLLMTMPDAEFQAMSSLYNIDHDMQDGFSLSAVSEITDELAC</sequence>
<dbReference type="OrthoDB" id="2803524at2759"/>
<evidence type="ECO:0000313" key="2">
    <source>
        <dbReference type="Proteomes" id="UP000016930"/>
    </source>
</evidence>
<gene>
    <name evidence="1" type="ORF">CERSUDRAFT_96874</name>
</gene>
<keyword evidence="2" id="KW-1185">Reference proteome</keyword>
<dbReference type="HOGENOM" id="CLU_503432_0_0_1"/>
<reference evidence="1 2" key="1">
    <citation type="journal article" date="2012" name="Proc. Natl. Acad. Sci. U.S.A.">
        <title>Comparative genomics of Ceriporiopsis subvermispora and Phanerochaete chrysosporium provide insight into selective ligninolysis.</title>
        <authorList>
            <person name="Fernandez-Fueyo E."/>
            <person name="Ruiz-Duenas F.J."/>
            <person name="Ferreira P."/>
            <person name="Floudas D."/>
            <person name="Hibbett D.S."/>
            <person name="Canessa P."/>
            <person name="Larrondo L.F."/>
            <person name="James T.Y."/>
            <person name="Seelenfreund D."/>
            <person name="Lobos S."/>
            <person name="Polanco R."/>
            <person name="Tello M."/>
            <person name="Honda Y."/>
            <person name="Watanabe T."/>
            <person name="Watanabe T."/>
            <person name="Ryu J.S."/>
            <person name="Kubicek C.P."/>
            <person name="Schmoll M."/>
            <person name="Gaskell J."/>
            <person name="Hammel K.E."/>
            <person name="St John F.J."/>
            <person name="Vanden Wymelenberg A."/>
            <person name="Sabat G."/>
            <person name="Splinter BonDurant S."/>
            <person name="Syed K."/>
            <person name="Yadav J.S."/>
            <person name="Doddapaneni H."/>
            <person name="Subramanian V."/>
            <person name="Lavin J.L."/>
            <person name="Oguiza J.A."/>
            <person name="Perez G."/>
            <person name="Pisabarro A.G."/>
            <person name="Ramirez L."/>
            <person name="Santoyo F."/>
            <person name="Master E."/>
            <person name="Coutinho P.M."/>
            <person name="Henrissat B."/>
            <person name="Lombard V."/>
            <person name="Magnuson J.K."/>
            <person name="Kuees U."/>
            <person name="Hori C."/>
            <person name="Igarashi K."/>
            <person name="Samejima M."/>
            <person name="Held B.W."/>
            <person name="Barry K.W."/>
            <person name="LaButti K.M."/>
            <person name="Lapidus A."/>
            <person name="Lindquist E.A."/>
            <person name="Lucas S.M."/>
            <person name="Riley R."/>
            <person name="Salamov A.A."/>
            <person name="Hoffmeister D."/>
            <person name="Schwenk D."/>
            <person name="Hadar Y."/>
            <person name="Yarden O."/>
            <person name="de Vries R.P."/>
            <person name="Wiebenga A."/>
            <person name="Stenlid J."/>
            <person name="Eastwood D."/>
            <person name="Grigoriev I.V."/>
            <person name="Berka R.M."/>
            <person name="Blanchette R.A."/>
            <person name="Kersten P."/>
            <person name="Martinez A.T."/>
            <person name="Vicuna R."/>
            <person name="Cullen D."/>
        </authorList>
    </citation>
    <scope>NUCLEOTIDE SEQUENCE [LARGE SCALE GENOMIC DNA]</scope>
    <source>
        <strain evidence="1 2">B</strain>
    </source>
</reference>
<dbReference type="Proteomes" id="UP000016930">
    <property type="component" value="Unassembled WGS sequence"/>
</dbReference>
<proteinExistence type="predicted"/>
<accession>M2PG71</accession>
<evidence type="ECO:0000313" key="1">
    <source>
        <dbReference type="EMBL" id="EMD34959.1"/>
    </source>
</evidence>
<protein>
    <submittedName>
        <fullName evidence="1">Uncharacterized protein</fullName>
    </submittedName>
</protein>
<dbReference type="AlphaFoldDB" id="M2PG71"/>
<dbReference type="EMBL" id="KB445801">
    <property type="protein sequence ID" value="EMD34959.1"/>
    <property type="molecule type" value="Genomic_DNA"/>
</dbReference>